<evidence type="ECO:0000259" key="6">
    <source>
        <dbReference type="Pfam" id="PF02518"/>
    </source>
</evidence>
<sequence>MDKGIKAPLLRPEDRLVAGVCSGLARHLGWSVNLVRALMVLLAVSGGAGLVLYAWLWILVPTAGEAADSADAGRNPRSVAQNFAGHISGTPAPGRPSTKRGWIEAAAGRDVLSGLALLAVAAVFIAQRFGADINWRVLFPLGAIVAGAVLAWSQLDEARRAGLLSRAGADRRSGLLRLAAGLLLVVVGVLLMVSGAFAWDVLFAGLLAASAVLAGVALVFAPWAVKYWRELETERAGRIRERERAEIAAHLHDSVLQTLALIQNRAGSEQDVVRLARAQERELRRWLYADDPRAPGQLSDSIAAVAAQVEDEYGYPVEVVTVGDAPLDAATEAMTQAARAALVNAAQHAGGPVSVYVECTADRAEIFIRDRGTGFDPDTVPPDRLGVRESIVGRMRRNGGTAVIRSRPEGTEVRLGLPLSRAGAEAGTNTNQTSEHP</sequence>
<feature type="domain" description="Phage shock protein PspC N-terminal" evidence="7">
    <location>
        <begin position="9"/>
        <end position="62"/>
    </location>
</feature>
<feature type="compositionally biased region" description="Polar residues" evidence="4">
    <location>
        <begin position="427"/>
        <end position="437"/>
    </location>
</feature>
<evidence type="ECO:0000256" key="3">
    <source>
        <dbReference type="ARBA" id="ARBA00023012"/>
    </source>
</evidence>
<keyword evidence="5" id="KW-1133">Transmembrane helix</keyword>
<proteinExistence type="predicted"/>
<evidence type="ECO:0000256" key="4">
    <source>
        <dbReference type="SAM" id="MobiDB-lite"/>
    </source>
</evidence>
<dbReference type="EMBL" id="JAJFZQ010000009">
    <property type="protein sequence ID" value="MCC3267413.1"/>
    <property type="molecule type" value="Genomic_DNA"/>
</dbReference>
<dbReference type="Proteomes" id="UP001139168">
    <property type="component" value="Unassembled WGS sequence"/>
</dbReference>
<keyword evidence="5" id="KW-0472">Membrane</keyword>
<feature type="transmembrane region" description="Helical" evidence="5">
    <location>
        <begin position="203"/>
        <end position="225"/>
    </location>
</feature>
<keyword evidence="3" id="KW-0902">Two-component regulatory system</keyword>
<dbReference type="PANTHER" id="PTHR24421">
    <property type="entry name" value="NITRATE/NITRITE SENSOR PROTEIN NARX-RELATED"/>
    <property type="match status" value="1"/>
</dbReference>
<evidence type="ECO:0000256" key="5">
    <source>
        <dbReference type="SAM" id="Phobius"/>
    </source>
</evidence>
<gene>
    <name evidence="8" type="ORF">LJ752_15345</name>
</gene>
<feature type="region of interest" description="Disordered" evidence="4">
    <location>
        <begin position="418"/>
        <end position="437"/>
    </location>
</feature>
<evidence type="ECO:0000313" key="9">
    <source>
        <dbReference type="Proteomes" id="UP001139168"/>
    </source>
</evidence>
<dbReference type="Pfam" id="PF02518">
    <property type="entry name" value="HATPase_c"/>
    <property type="match status" value="1"/>
</dbReference>
<dbReference type="Pfam" id="PF04024">
    <property type="entry name" value="PspC"/>
    <property type="match status" value="1"/>
</dbReference>
<dbReference type="PANTHER" id="PTHR24421:SF61">
    <property type="entry name" value="OXYGEN SENSOR HISTIDINE KINASE NREB"/>
    <property type="match status" value="1"/>
</dbReference>
<evidence type="ECO:0000256" key="2">
    <source>
        <dbReference type="ARBA" id="ARBA00022777"/>
    </source>
</evidence>
<organism evidence="8 9">
    <name type="scientific">Arthrobacter gengyunqii</name>
    <dbReference type="NCBI Taxonomy" id="2886940"/>
    <lineage>
        <taxon>Bacteria</taxon>
        <taxon>Bacillati</taxon>
        <taxon>Actinomycetota</taxon>
        <taxon>Actinomycetes</taxon>
        <taxon>Micrococcales</taxon>
        <taxon>Micrococcaceae</taxon>
        <taxon>Arthrobacter</taxon>
    </lineage>
</organism>
<dbReference type="InterPro" id="IPR036890">
    <property type="entry name" value="HATPase_C_sf"/>
</dbReference>
<feature type="transmembrane region" description="Helical" evidence="5">
    <location>
        <begin position="111"/>
        <end position="131"/>
    </location>
</feature>
<comment type="caution">
    <text evidence="8">The sequence shown here is derived from an EMBL/GenBank/DDBJ whole genome shotgun (WGS) entry which is preliminary data.</text>
</comment>
<feature type="transmembrane region" description="Helical" evidence="5">
    <location>
        <begin position="137"/>
        <end position="155"/>
    </location>
</feature>
<feature type="transmembrane region" description="Helical" evidence="5">
    <location>
        <begin position="37"/>
        <end position="60"/>
    </location>
</feature>
<feature type="domain" description="Histidine kinase/HSP90-like ATPase" evidence="6">
    <location>
        <begin position="333"/>
        <end position="420"/>
    </location>
</feature>
<name>A0ABS8GMJ8_9MICC</name>
<dbReference type="InterPro" id="IPR007168">
    <property type="entry name" value="Phageshock_PspC_N"/>
</dbReference>
<protein>
    <submittedName>
        <fullName evidence="8">PspC domain-containing protein</fullName>
    </submittedName>
</protein>
<reference evidence="8" key="1">
    <citation type="submission" date="2021-10" db="EMBL/GenBank/DDBJ databases">
        <title>Novel species in genus Arthrobacter.</title>
        <authorList>
            <person name="Liu Y."/>
        </authorList>
    </citation>
    <scope>NUCLEOTIDE SEQUENCE</scope>
    <source>
        <strain evidence="8">Zg-Y786</strain>
    </source>
</reference>
<evidence type="ECO:0000256" key="1">
    <source>
        <dbReference type="ARBA" id="ARBA00022679"/>
    </source>
</evidence>
<evidence type="ECO:0000259" key="7">
    <source>
        <dbReference type="Pfam" id="PF04024"/>
    </source>
</evidence>
<feature type="transmembrane region" description="Helical" evidence="5">
    <location>
        <begin position="175"/>
        <end position="197"/>
    </location>
</feature>
<keyword evidence="5" id="KW-0812">Transmembrane</keyword>
<keyword evidence="2" id="KW-0418">Kinase</keyword>
<dbReference type="RefSeq" id="WP_227892343.1">
    <property type="nucleotide sequence ID" value="NZ_JAJFZQ010000009.1"/>
</dbReference>
<dbReference type="InterPro" id="IPR050482">
    <property type="entry name" value="Sensor_HK_TwoCompSys"/>
</dbReference>
<keyword evidence="1" id="KW-0808">Transferase</keyword>
<dbReference type="SUPFAM" id="SSF55874">
    <property type="entry name" value="ATPase domain of HSP90 chaperone/DNA topoisomerase II/histidine kinase"/>
    <property type="match status" value="1"/>
</dbReference>
<keyword evidence="9" id="KW-1185">Reference proteome</keyword>
<accession>A0ABS8GMJ8</accession>
<dbReference type="InterPro" id="IPR003594">
    <property type="entry name" value="HATPase_dom"/>
</dbReference>
<dbReference type="Gene3D" id="3.30.565.10">
    <property type="entry name" value="Histidine kinase-like ATPase, C-terminal domain"/>
    <property type="match status" value="1"/>
</dbReference>
<evidence type="ECO:0000313" key="8">
    <source>
        <dbReference type="EMBL" id="MCC3267413.1"/>
    </source>
</evidence>